<protein>
    <recommendedName>
        <fullName evidence="5">Putative nuclease HARBI1</fullName>
    </recommendedName>
    <alternativeName>
        <fullName evidence="11">Harbinger transposase-derived nuclease</fullName>
    </alternativeName>
</protein>
<dbReference type="PANTHER" id="PTHR22930">
    <property type="match status" value="1"/>
</dbReference>
<keyword evidence="6" id="KW-0963">Cytoplasm</keyword>
<dbReference type="Pfam" id="PF13359">
    <property type="entry name" value="DDE_Tnp_4"/>
    <property type="match status" value="1"/>
</dbReference>
<dbReference type="InParanoid" id="A0A6P7ZBN4"/>
<evidence type="ECO:0000256" key="3">
    <source>
        <dbReference type="ARBA" id="ARBA00004496"/>
    </source>
</evidence>
<dbReference type="InterPro" id="IPR045249">
    <property type="entry name" value="HARBI1-like"/>
</dbReference>
<dbReference type="GO" id="GO:0004518">
    <property type="term" value="F:nuclease activity"/>
    <property type="evidence" value="ECO:0007669"/>
    <property type="project" value="UniProtKB-KW"/>
</dbReference>
<comment type="similarity">
    <text evidence="4">Belongs to the HARBI1 family.</text>
</comment>
<evidence type="ECO:0000256" key="4">
    <source>
        <dbReference type="ARBA" id="ARBA00006958"/>
    </source>
</evidence>
<accession>A0A6P7ZBN4</accession>
<reference evidence="15" key="2">
    <citation type="submission" date="2025-08" db="UniProtKB">
        <authorList>
            <consortium name="RefSeq"/>
        </authorList>
    </citation>
    <scope>IDENTIFICATION</scope>
</reference>
<evidence type="ECO:0000256" key="11">
    <source>
        <dbReference type="ARBA" id="ARBA00030126"/>
    </source>
</evidence>
<dbReference type="InterPro" id="IPR026103">
    <property type="entry name" value="HARBI1_animal"/>
</dbReference>
<comment type="subcellular location">
    <subcellularLocation>
        <location evidence="3">Cytoplasm</location>
    </subcellularLocation>
    <subcellularLocation>
        <location evidence="2">Nucleus</location>
    </subcellularLocation>
</comment>
<evidence type="ECO:0000256" key="2">
    <source>
        <dbReference type="ARBA" id="ARBA00004123"/>
    </source>
</evidence>
<evidence type="ECO:0000256" key="9">
    <source>
        <dbReference type="ARBA" id="ARBA00022801"/>
    </source>
</evidence>
<dbReference type="OrthoDB" id="9946389at2759"/>
<dbReference type="PANTHER" id="PTHR22930:SF275">
    <property type="entry name" value="NUCLEASE HARBI1-RELATED"/>
    <property type="match status" value="1"/>
</dbReference>
<keyword evidence="10" id="KW-0539">Nucleus</keyword>
<evidence type="ECO:0000256" key="8">
    <source>
        <dbReference type="ARBA" id="ARBA00022723"/>
    </source>
</evidence>
<evidence type="ECO:0000256" key="7">
    <source>
        <dbReference type="ARBA" id="ARBA00022722"/>
    </source>
</evidence>
<evidence type="ECO:0000256" key="1">
    <source>
        <dbReference type="ARBA" id="ARBA00001968"/>
    </source>
</evidence>
<keyword evidence="9" id="KW-0378">Hydrolase</keyword>
<organism evidence="14 15">
    <name type="scientific">Microcaecilia unicolor</name>
    <dbReference type="NCBI Taxonomy" id="1415580"/>
    <lineage>
        <taxon>Eukaryota</taxon>
        <taxon>Metazoa</taxon>
        <taxon>Chordata</taxon>
        <taxon>Craniata</taxon>
        <taxon>Vertebrata</taxon>
        <taxon>Euteleostomi</taxon>
        <taxon>Amphibia</taxon>
        <taxon>Gymnophiona</taxon>
        <taxon>Siphonopidae</taxon>
        <taxon>Microcaecilia</taxon>
    </lineage>
</organism>
<keyword evidence="8" id="KW-0479">Metal-binding</keyword>
<reference evidence="14" key="1">
    <citation type="submission" date="2024-06" db="UniProtKB">
        <authorList>
            <consortium name="RefSeq"/>
        </authorList>
    </citation>
    <scope>NUCLEOTIDE SEQUENCE [LARGE SCALE GENOMIC DNA]</scope>
</reference>
<dbReference type="AlphaFoldDB" id="A0A6P7ZBN4"/>
<evidence type="ECO:0000256" key="12">
    <source>
        <dbReference type="ARBA" id="ARBA00045850"/>
    </source>
</evidence>
<keyword evidence="14" id="KW-1185">Reference proteome</keyword>
<gene>
    <name evidence="15" type="primary">LOC115480493</name>
</gene>
<evidence type="ECO:0000256" key="10">
    <source>
        <dbReference type="ARBA" id="ARBA00023242"/>
    </source>
</evidence>
<dbReference type="RefSeq" id="XP_030075068.1">
    <property type="nucleotide sequence ID" value="XM_030219208.1"/>
</dbReference>
<proteinExistence type="inferred from homology"/>
<dbReference type="GO" id="GO:0016787">
    <property type="term" value="F:hydrolase activity"/>
    <property type="evidence" value="ECO:0007669"/>
    <property type="project" value="UniProtKB-KW"/>
</dbReference>
<dbReference type="GO" id="GO:0046872">
    <property type="term" value="F:metal ion binding"/>
    <property type="evidence" value="ECO:0007669"/>
    <property type="project" value="UniProtKB-KW"/>
</dbReference>
<comment type="cofactor">
    <cofactor evidence="1">
        <name>a divalent metal cation</name>
        <dbReference type="ChEBI" id="CHEBI:60240"/>
    </cofactor>
</comment>
<evidence type="ECO:0000256" key="5">
    <source>
        <dbReference type="ARBA" id="ARBA00015519"/>
    </source>
</evidence>
<keyword evidence="7" id="KW-0540">Nuclease</keyword>
<evidence type="ECO:0000313" key="15">
    <source>
        <dbReference type="RefSeq" id="XP_030075068.1"/>
    </source>
</evidence>
<name>A0A6P7ZBN4_9AMPH</name>
<dbReference type="GO" id="GO:0005634">
    <property type="term" value="C:nucleus"/>
    <property type="evidence" value="ECO:0007669"/>
    <property type="project" value="UniProtKB-SubCell"/>
</dbReference>
<evidence type="ECO:0000313" key="14">
    <source>
        <dbReference type="Proteomes" id="UP000515156"/>
    </source>
</evidence>
<sequence>MSEPFFMLKRMKERRKRRRFYPEHRVYRDRHSFLDLTEEQVLHQYRLDKQAIHDLCLELGCDLESSTGRSHALPVAVKVTSALMFLATGSFQTSTRDQTGISQSAMSNCLAQFLEALVKRAGQYICFPRSDQQLQQASRGFRELSGFPDVLGAVGCLHVALRAPSENEQAYRNSRSFHSMNMQVVCDAHCAITNVVAKYPGSCLNAYILEQSALARLLNGGEINGVWLVGDRSYPPKPWLMTPILYPSTPAEEKYNEMHRATRCVIQRTFTFLKARFRCLDRASGALQYSPQKVCQIFLACCILHNIAISRDMPLELEGASQEESDSEADSEAFSQNAILQASSAASDARSRIVALFQ</sequence>
<evidence type="ECO:0000256" key="6">
    <source>
        <dbReference type="ARBA" id="ARBA00022490"/>
    </source>
</evidence>
<dbReference type="PRINTS" id="PR02086">
    <property type="entry name" value="PUTNUCHARBI1"/>
</dbReference>
<dbReference type="GeneID" id="115480493"/>
<dbReference type="InterPro" id="IPR027806">
    <property type="entry name" value="HARBI1_dom"/>
</dbReference>
<dbReference type="GO" id="GO:0005737">
    <property type="term" value="C:cytoplasm"/>
    <property type="evidence" value="ECO:0007669"/>
    <property type="project" value="UniProtKB-SubCell"/>
</dbReference>
<dbReference type="Proteomes" id="UP000515156">
    <property type="component" value="Chromosome 11"/>
</dbReference>
<dbReference type="KEGG" id="muo:115480493"/>
<comment type="function">
    <text evidence="12">Transposase-derived protein that may have nuclease activity. Does not have transposase activity.</text>
</comment>
<evidence type="ECO:0000259" key="13">
    <source>
        <dbReference type="Pfam" id="PF13359"/>
    </source>
</evidence>
<feature type="domain" description="DDE Tnp4" evidence="13">
    <location>
        <begin position="154"/>
        <end position="306"/>
    </location>
</feature>